<keyword evidence="2" id="KW-1185">Reference proteome</keyword>
<proteinExistence type="predicted"/>
<gene>
    <name evidence="1" type="ORF">MMEN_LOCUS15635</name>
</gene>
<organism evidence="1 2">
    <name type="scientific">Menidia menidia</name>
    <name type="common">Atlantic silverside</name>
    <dbReference type="NCBI Taxonomy" id="238744"/>
    <lineage>
        <taxon>Eukaryota</taxon>
        <taxon>Metazoa</taxon>
        <taxon>Chordata</taxon>
        <taxon>Craniata</taxon>
        <taxon>Vertebrata</taxon>
        <taxon>Euteleostomi</taxon>
        <taxon>Actinopterygii</taxon>
        <taxon>Neopterygii</taxon>
        <taxon>Teleostei</taxon>
        <taxon>Neoteleostei</taxon>
        <taxon>Acanthomorphata</taxon>
        <taxon>Ovalentaria</taxon>
        <taxon>Atherinomorphae</taxon>
        <taxon>Atheriniformes</taxon>
        <taxon>Atherinopsidae</taxon>
        <taxon>Menidiinae</taxon>
        <taxon>Menidia</taxon>
    </lineage>
</organism>
<dbReference type="PANTHER" id="PTHR14187:SF5">
    <property type="entry name" value="HEAT SHOCK 70 KDA PROTEIN 12A"/>
    <property type="match status" value="1"/>
</dbReference>
<comment type="caution">
    <text evidence="1">The sequence shown here is derived from an EMBL/GenBank/DDBJ whole genome shotgun (WGS) entry which is preliminary data.</text>
</comment>
<dbReference type="OrthoDB" id="2963168at2759"/>
<dbReference type="AlphaFoldDB" id="A0A8S4BIX8"/>
<dbReference type="EMBL" id="CAJRST010026668">
    <property type="protein sequence ID" value="CAG5962752.1"/>
    <property type="molecule type" value="Genomic_DNA"/>
</dbReference>
<protein>
    <submittedName>
        <fullName evidence="1">(Atlantic silverside) hypothetical protein</fullName>
    </submittedName>
</protein>
<dbReference type="PANTHER" id="PTHR14187">
    <property type="entry name" value="ALPHA KINASE/ELONGATION FACTOR 2 KINASE"/>
    <property type="match status" value="1"/>
</dbReference>
<reference evidence="1" key="1">
    <citation type="submission" date="2021-05" db="EMBL/GenBank/DDBJ databases">
        <authorList>
            <person name="Tigano A."/>
        </authorList>
    </citation>
    <scope>NUCLEOTIDE SEQUENCE</scope>
</reference>
<dbReference type="Proteomes" id="UP000677803">
    <property type="component" value="Unassembled WGS sequence"/>
</dbReference>
<evidence type="ECO:0000313" key="1">
    <source>
        <dbReference type="EMBL" id="CAG5962752.1"/>
    </source>
</evidence>
<name>A0A8S4BIX8_9TELE</name>
<sequence>MEGITESLREIFKKDFRIEFILLVGGYAASQILRQHITREFGGICKVLCPSRAQEAIVNGAVRFGKNPELVTSRKSAYSYGLEISDYFDESKHKAGKKYVAGGREFCADIFLKLVSVGEDVGCNETRQHFLYPVEPDQTMMTLTFYRTERPNVKYIDDWGIEEVASFDVDMSNTTGGRNRRVKLEIKFGSTEITATGTDSVTKEAKTIKIDFLTEP</sequence>
<evidence type="ECO:0000313" key="2">
    <source>
        <dbReference type="Proteomes" id="UP000677803"/>
    </source>
</evidence>
<accession>A0A8S4BIX8</accession>